<dbReference type="Proteomes" id="UP000464577">
    <property type="component" value="Chromosome"/>
</dbReference>
<evidence type="ECO:0008006" key="3">
    <source>
        <dbReference type="Google" id="ProtNLM"/>
    </source>
</evidence>
<proteinExistence type="predicted"/>
<dbReference type="AlphaFoldDB" id="A0A6P1VM99"/>
<accession>A0A6P1VM99</accession>
<organism evidence="1 2">
    <name type="scientific">Spirosoma endbachense</name>
    <dbReference type="NCBI Taxonomy" id="2666025"/>
    <lineage>
        <taxon>Bacteria</taxon>
        <taxon>Pseudomonadati</taxon>
        <taxon>Bacteroidota</taxon>
        <taxon>Cytophagia</taxon>
        <taxon>Cytophagales</taxon>
        <taxon>Cytophagaceae</taxon>
        <taxon>Spirosoma</taxon>
    </lineage>
</organism>
<evidence type="ECO:0000313" key="1">
    <source>
        <dbReference type="EMBL" id="QHV93578.1"/>
    </source>
</evidence>
<name>A0A6P1VM99_9BACT</name>
<dbReference type="RefSeq" id="WP_162383997.1">
    <property type="nucleotide sequence ID" value="NZ_CP045997.1"/>
</dbReference>
<dbReference type="KEGG" id="senf:GJR95_00350"/>
<sequence length="93" mass="10746">MKGFNETKYKVLSEESIVPEKNIISPAPNQFSHQIVRLCPYYFNKYEQTRPPDGKLKKGAKVTLLVYEGGDYCRVADKRGLYIEVLYKDIAKL</sequence>
<evidence type="ECO:0000313" key="2">
    <source>
        <dbReference type="Proteomes" id="UP000464577"/>
    </source>
</evidence>
<protein>
    <recommendedName>
        <fullName evidence="3">SH3 domain-containing protein</fullName>
    </recommendedName>
</protein>
<gene>
    <name evidence="1" type="ORF">GJR95_00350</name>
</gene>
<reference evidence="1 2" key="1">
    <citation type="submission" date="2019-11" db="EMBL/GenBank/DDBJ databases">
        <title>Spirosoma endbachense sp. nov., isolated from a natural salt meadow.</title>
        <authorList>
            <person name="Rojas J."/>
            <person name="Ambika Manirajan B."/>
            <person name="Ratering S."/>
            <person name="Suarez C."/>
            <person name="Geissler-Plaum R."/>
            <person name="Schnell S."/>
        </authorList>
    </citation>
    <scope>NUCLEOTIDE SEQUENCE [LARGE SCALE GENOMIC DNA]</scope>
    <source>
        <strain evidence="1 2">I-24</strain>
    </source>
</reference>
<keyword evidence="2" id="KW-1185">Reference proteome</keyword>
<dbReference type="EMBL" id="CP045997">
    <property type="protein sequence ID" value="QHV93578.1"/>
    <property type="molecule type" value="Genomic_DNA"/>
</dbReference>